<protein>
    <submittedName>
        <fullName evidence="1">Uncharacterized protein</fullName>
    </submittedName>
</protein>
<reference evidence="1 2" key="1">
    <citation type="submission" date="2019-02" db="EMBL/GenBank/DDBJ databases">
        <title>Deep-cultivation of Planctomycetes and their phenomic and genomic characterization uncovers novel biology.</title>
        <authorList>
            <person name="Wiegand S."/>
            <person name="Jogler M."/>
            <person name="Boedeker C."/>
            <person name="Pinto D."/>
            <person name="Vollmers J."/>
            <person name="Rivas-Marin E."/>
            <person name="Kohn T."/>
            <person name="Peeters S.H."/>
            <person name="Heuer A."/>
            <person name="Rast P."/>
            <person name="Oberbeckmann S."/>
            <person name="Bunk B."/>
            <person name="Jeske O."/>
            <person name="Meyerdierks A."/>
            <person name="Storesund J.E."/>
            <person name="Kallscheuer N."/>
            <person name="Luecker S."/>
            <person name="Lage O.M."/>
            <person name="Pohl T."/>
            <person name="Merkel B.J."/>
            <person name="Hornburger P."/>
            <person name="Mueller R.-W."/>
            <person name="Bruemmer F."/>
            <person name="Labrenz M."/>
            <person name="Spormann A.M."/>
            <person name="Op Den Camp H."/>
            <person name="Overmann J."/>
            <person name="Amann R."/>
            <person name="Jetten M.S.M."/>
            <person name="Mascher T."/>
            <person name="Medema M.H."/>
            <person name="Devos D.P."/>
            <person name="Kaster A.-K."/>
            <person name="Ovreas L."/>
            <person name="Rohde M."/>
            <person name="Galperin M.Y."/>
            <person name="Jogler C."/>
        </authorList>
    </citation>
    <scope>NUCLEOTIDE SEQUENCE [LARGE SCALE GENOMIC DNA]</scope>
    <source>
        <strain evidence="1 2">Poly59</strain>
    </source>
</reference>
<keyword evidence="2" id="KW-1185">Reference proteome</keyword>
<sequence length="77" mass="8909">MPSEFNRLLAKVAASLQAEPEQSLLFERFLPAAEINQVCHDLDHSFCDRIYSPVVTLWMFLGQKLSWDHSCEMLWPA</sequence>
<accession>A0A5C6ERC7</accession>
<organism evidence="1 2">
    <name type="scientific">Rubripirellula reticaptiva</name>
    <dbReference type="NCBI Taxonomy" id="2528013"/>
    <lineage>
        <taxon>Bacteria</taxon>
        <taxon>Pseudomonadati</taxon>
        <taxon>Planctomycetota</taxon>
        <taxon>Planctomycetia</taxon>
        <taxon>Pirellulales</taxon>
        <taxon>Pirellulaceae</taxon>
        <taxon>Rubripirellula</taxon>
    </lineage>
</organism>
<dbReference type="EMBL" id="SJPX01000003">
    <property type="protein sequence ID" value="TWU51592.1"/>
    <property type="molecule type" value="Genomic_DNA"/>
</dbReference>
<evidence type="ECO:0000313" key="1">
    <source>
        <dbReference type="EMBL" id="TWU51592.1"/>
    </source>
</evidence>
<evidence type="ECO:0000313" key="2">
    <source>
        <dbReference type="Proteomes" id="UP000317977"/>
    </source>
</evidence>
<dbReference type="Proteomes" id="UP000317977">
    <property type="component" value="Unassembled WGS sequence"/>
</dbReference>
<dbReference type="AlphaFoldDB" id="A0A5C6ERC7"/>
<gene>
    <name evidence="1" type="ORF">Poly59_31850</name>
</gene>
<proteinExistence type="predicted"/>
<comment type="caution">
    <text evidence="1">The sequence shown here is derived from an EMBL/GenBank/DDBJ whole genome shotgun (WGS) entry which is preliminary data.</text>
</comment>
<name>A0A5C6ERC7_9BACT</name>
<dbReference type="RefSeq" id="WP_146534908.1">
    <property type="nucleotide sequence ID" value="NZ_SJPX01000003.1"/>
</dbReference>